<dbReference type="GO" id="GO:0000160">
    <property type="term" value="P:phosphorelay signal transduction system"/>
    <property type="evidence" value="ECO:0007669"/>
    <property type="project" value="InterPro"/>
</dbReference>
<dbReference type="SMART" id="SM00448">
    <property type="entry name" value="REC"/>
    <property type="match status" value="1"/>
</dbReference>
<dbReference type="SUPFAM" id="SSF52172">
    <property type="entry name" value="CheY-like"/>
    <property type="match status" value="1"/>
</dbReference>
<dbReference type="CDD" id="cd17557">
    <property type="entry name" value="REC_Rcp-like"/>
    <property type="match status" value="1"/>
</dbReference>
<comment type="caution">
    <text evidence="2">The sequence shown here is derived from an EMBL/GenBank/DDBJ whole genome shotgun (WGS) entry which is preliminary data.</text>
</comment>
<dbReference type="EMBL" id="LAZR01001634">
    <property type="protein sequence ID" value="KKN41660.1"/>
    <property type="molecule type" value="Genomic_DNA"/>
</dbReference>
<dbReference type="Gene3D" id="3.40.50.2300">
    <property type="match status" value="1"/>
</dbReference>
<feature type="domain" description="Response regulatory" evidence="1">
    <location>
        <begin position="11"/>
        <end position="136"/>
    </location>
</feature>
<accession>A0A0F9QCE5</accession>
<dbReference type="InterPro" id="IPR052893">
    <property type="entry name" value="TCS_response_regulator"/>
</dbReference>
<reference evidence="2" key="1">
    <citation type="journal article" date="2015" name="Nature">
        <title>Complex archaea that bridge the gap between prokaryotes and eukaryotes.</title>
        <authorList>
            <person name="Spang A."/>
            <person name="Saw J.H."/>
            <person name="Jorgensen S.L."/>
            <person name="Zaremba-Niedzwiedzka K."/>
            <person name="Martijn J."/>
            <person name="Lind A.E."/>
            <person name="van Eijk R."/>
            <person name="Schleper C."/>
            <person name="Guy L."/>
            <person name="Ettema T.J."/>
        </authorList>
    </citation>
    <scope>NUCLEOTIDE SEQUENCE</scope>
</reference>
<dbReference type="PANTHER" id="PTHR44520">
    <property type="entry name" value="RESPONSE REGULATOR RCP1-RELATED"/>
    <property type="match status" value="1"/>
</dbReference>
<protein>
    <recommendedName>
        <fullName evidence="1">Response regulatory domain-containing protein</fullName>
    </recommendedName>
</protein>
<dbReference type="PANTHER" id="PTHR44520:SF2">
    <property type="entry name" value="RESPONSE REGULATOR RCP1"/>
    <property type="match status" value="1"/>
</dbReference>
<dbReference type="InterPro" id="IPR011006">
    <property type="entry name" value="CheY-like_superfamily"/>
</dbReference>
<dbReference type="PROSITE" id="PS50110">
    <property type="entry name" value="RESPONSE_REGULATORY"/>
    <property type="match status" value="1"/>
</dbReference>
<dbReference type="AlphaFoldDB" id="A0A0F9QCE5"/>
<evidence type="ECO:0000313" key="2">
    <source>
        <dbReference type="EMBL" id="KKN41660.1"/>
    </source>
</evidence>
<gene>
    <name evidence="2" type="ORF">LCGC14_0721060</name>
</gene>
<dbReference type="Pfam" id="PF00072">
    <property type="entry name" value="Response_reg"/>
    <property type="match status" value="1"/>
</dbReference>
<sequence>MVLRGGLKIIEILLVEDSPGDIRLTQEALKESKISNNLHVVMDGEEAIAFLKKEGKFSEKPRPDLILLDLNLPKKDGRDVLAEIKKDKDLKRIPVVVLTISEAEEDVLKSYNLYANCYITKPVDLNQFLKVILSIENFWFTIVKLPNGTG</sequence>
<evidence type="ECO:0000259" key="1">
    <source>
        <dbReference type="PROSITE" id="PS50110"/>
    </source>
</evidence>
<proteinExistence type="predicted"/>
<name>A0A0F9QCE5_9ZZZZ</name>
<organism evidence="2">
    <name type="scientific">marine sediment metagenome</name>
    <dbReference type="NCBI Taxonomy" id="412755"/>
    <lineage>
        <taxon>unclassified sequences</taxon>
        <taxon>metagenomes</taxon>
        <taxon>ecological metagenomes</taxon>
    </lineage>
</organism>
<dbReference type="InterPro" id="IPR001789">
    <property type="entry name" value="Sig_transdc_resp-reg_receiver"/>
</dbReference>